<evidence type="ECO:0000256" key="1">
    <source>
        <dbReference type="SAM" id="Phobius"/>
    </source>
</evidence>
<dbReference type="InterPro" id="IPR017946">
    <property type="entry name" value="PLC-like_Pdiesterase_TIM-brl"/>
</dbReference>
<dbReference type="AlphaFoldDB" id="A0A1H5BUG8"/>
<feature type="domain" description="GP-PDE" evidence="2">
    <location>
        <begin position="50"/>
        <end position="277"/>
    </location>
</feature>
<dbReference type="Proteomes" id="UP000182375">
    <property type="component" value="Unassembled WGS sequence"/>
</dbReference>
<dbReference type="GO" id="GO:0006629">
    <property type="term" value="P:lipid metabolic process"/>
    <property type="evidence" value="ECO:0007669"/>
    <property type="project" value="InterPro"/>
</dbReference>
<dbReference type="EMBL" id="FNTD01000004">
    <property type="protein sequence ID" value="SED58035.1"/>
    <property type="molecule type" value="Genomic_DNA"/>
</dbReference>
<dbReference type="SUPFAM" id="SSF51695">
    <property type="entry name" value="PLC-like phosphodiesterases"/>
    <property type="match status" value="1"/>
</dbReference>
<proteinExistence type="predicted"/>
<keyword evidence="1" id="KW-1133">Transmembrane helix</keyword>
<keyword evidence="1" id="KW-0472">Membrane</keyword>
<dbReference type="CDD" id="cd08566">
    <property type="entry name" value="GDPD_AtGDE_like"/>
    <property type="match status" value="1"/>
</dbReference>
<gene>
    <name evidence="3" type="ORF">SAMN04490357_5207</name>
</gene>
<dbReference type="Gene3D" id="3.20.20.190">
    <property type="entry name" value="Phosphatidylinositol (PI) phosphodiesterase"/>
    <property type="match status" value="1"/>
</dbReference>
<reference evidence="3 4" key="1">
    <citation type="submission" date="2016-10" db="EMBL/GenBank/DDBJ databases">
        <authorList>
            <person name="de Groot N.N."/>
        </authorList>
    </citation>
    <scope>NUCLEOTIDE SEQUENCE [LARGE SCALE GENOMIC DNA]</scope>
    <source>
        <strain evidence="3 4">DSM 40306</strain>
    </source>
</reference>
<name>A0A1H5BUG8_9ACTN</name>
<keyword evidence="1" id="KW-0812">Transmembrane</keyword>
<dbReference type="PANTHER" id="PTHR46211:SF14">
    <property type="entry name" value="GLYCEROPHOSPHODIESTER PHOSPHODIESTERASE"/>
    <property type="match status" value="1"/>
</dbReference>
<accession>A0A1H5BUG8</accession>
<dbReference type="InterPro" id="IPR030395">
    <property type="entry name" value="GP_PDE_dom"/>
</dbReference>
<evidence type="ECO:0000313" key="4">
    <source>
        <dbReference type="Proteomes" id="UP000182375"/>
    </source>
</evidence>
<dbReference type="PROSITE" id="PS51704">
    <property type="entry name" value="GP_PDE"/>
    <property type="match status" value="1"/>
</dbReference>
<protein>
    <submittedName>
        <fullName evidence="3">Glycerophosphoryl diester phosphodiesterase</fullName>
    </submittedName>
</protein>
<dbReference type="GO" id="GO:0008081">
    <property type="term" value="F:phosphoric diester hydrolase activity"/>
    <property type="evidence" value="ECO:0007669"/>
    <property type="project" value="InterPro"/>
</dbReference>
<organism evidence="3 4">
    <name type="scientific">Streptomyces misionensis</name>
    <dbReference type="NCBI Taxonomy" id="67331"/>
    <lineage>
        <taxon>Bacteria</taxon>
        <taxon>Bacillati</taxon>
        <taxon>Actinomycetota</taxon>
        <taxon>Actinomycetes</taxon>
        <taxon>Kitasatosporales</taxon>
        <taxon>Streptomycetaceae</taxon>
        <taxon>Streptomyces</taxon>
    </lineage>
</organism>
<evidence type="ECO:0000259" key="2">
    <source>
        <dbReference type="PROSITE" id="PS51704"/>
    </source>
</evidence>
<feature type="transmembrane region" description="Helical" evidence="1">
    <location>
        <begin position="12"/>
        <end position="33"/>
    </location>
</feature>
<dbReference type="PANTHER" id="PTHR46211">
    <property type="entry name" value="GLYCEROPHOSPHORYL DIESTER PHOSPHODIESTERASE"/>
    <property type="match status" value="1"/>
</dbReference>
<dbReference type="STRING" id="67331.SAMN04490357_5207"/>
<dbReference type="Pfam" id="PF03009">
    <property type="entry name" value="GDPD"/>
    <property type="match status" value="1"/>
</dbReference>
<evidence type="ECO:0000313" key="3">
    <source>
        <dbReference type="EMBL" id="SED58035.1"/>
    </source>
</evidence>
<sequence length="277" mass="30224">MSAKHRARRSPQGVRVLAVAGVVAVIGGGVWHFSARPSDDKPSLAGLPRVVLDAHRGGTGDVREASISGSRTLVKTGKIDVLDVDTQELADGTPVIMHDRTVERTTDGSGLVSSYTLARWKKLRIDVGTGPENEHPPTAEEYLDALGGQAVLTIEAKNADSVPRLAKMIKDRRLQKSVLINTDQPAVAKKIHRLGILTHLWRNHVQFAHEDPKKFAPYVDVLDLAYDCGDDRIQTATHAGIPRVWTHTVDTAQLRDRMLKLGVGGIITDYPLTLDSH</sequence>